<dbReference type="Gene3D" id="2.30.30.850">
    <property type="match status" value="1"/>
</dbReference>
<protein>
    <recommendedName>
        <fullName evidence="4">Murine leukemia virus integrase C-terminal domain-containing protein</fullName>
    </recommendedName>
</protein>
<evidence type="ECO:0008006" key="4">
    <source>
        <dbReference type="Google" id="ProtNLM"/>
    </source>
</evidence>
<feature type="compositionally biased region" description="Polar residues" evidence="1">
    <location>
        <begin position="165"/>
        <end position="180"/>
    </location>
</feature>
<accession>A0A401SB83</accession>
<evidence type="ECO:0000313" key="2">
    <source>
        <dbReference type="EMBL" id="GCC27604.1"/>
    </source>
</evidence>
<gene>
    <name evidence="2" type="ORF">chiPu_0006029</name>
</gene>
<keyword evidence="3" id="KW-1185">Reference proteome</keyword>
<name>A0A401SB83_CHIPU</name>
<reference evidence="2 3" key="1">
    <citation type="journal article" date="2018" name="Nat. Ecol. Evol.">
        <title>Shark genomes provide insights into elasmobranch evolution and the origin of vertebrates.</title>
        <authorList>
            <person name="Hara Y"/>
            <person name="Yamaguchi K"/>
            <person name="Onimaru K"/>
            <person name="Kadota M"/>
            <person name="Koyanagi M"/>
            <person name="Keeley SD"/>
            <person name="Tatsumi K"/>
            <person name="Tanaka K"/>
            <person name="Motone F"/>
            <person name="Kageyama Y"/>
            <person name="Nozu R"/>
            <person name="Adachi N"/>
            <person name="Nishimura O"/>
            <person name="Nakagawa R"/>
            <person name="Tanegashima C"/>
            <person name="Kiyatake I"/>
            <person name="Matsumoto R"/>
            <person name="Murakumo K"/>
            <person name="Nishida K"/>
            <person name="Terakita A"/>
            <person name="Kuratani S"/>
            <person name="Sato K"/>
            <person name="Hyodo S Kuraku.S."/>
        </authorList>
    </citation>
    <scope>NUCLEOTIDE SEQUENCE [LARGE SCALE GENOMIC DNA]</scope>
</reference>
<feature type="region of interest" description="Disordered" evidence="1">
    <location>
        <begin position="145"/>
        <end position="180"/>
    </location>
</feature>
<sequence length="180" mass="19765">MKLRATTNQATGLTPSELMTGRAMQLPETIITGGTDVGPLKDKIRRYVIELSAQLKVMQKSVIDTQDKKDKAGELEIFPEIPAAGILALVRVLPDKPGFAPKWNGPYDMVINGDTWACRDIKGKGTWKHWTQLKPFKDSCDQTNVIDHSPGADRNGGQDGHPGGSTENIRKQTIQHDCTS</sequence>
<comment type="caution">
    <text evidence="2">The sequence shown here is derived from an EMBL/GenBank/DDBJ whole genome shotgun (WGS) entry which is preliminary data.</text>
</comment>
<dbReference type="Proteomes" id="UP000287033">
    <property type="component" value="Unassembled WGS sequence"/>
</dbReference>
<proteinExistence type="predicted"/>
<organism evidence="2 3">
    <name type="scientific">Chiloscyllium punctatum</name>
    <name type="common">Brownbanded bambooshark</name>
    <name type="synonym">Hemiscyllium punctatum</name>
    <dbReference type="NCBI Taxonomy" id="137246"/>
    <lineage>
        <taxon>Eukaryota</taxon>
        <taxon>Metazoa</taxon>
        <taxon>Chordata</taxon>
        <taxon>Craniata</taxon>
        <taxon>Vertebrata</taxon>
        <taxon>Chondrichthyes</taxon>
        <taxon>Elasmobranchii</taxon>
        <taxon>Galeomorphii</taxon>
        <taxon>Galeoidea</taxon>
        <taxon>Orectolobiformes</taxon>
        <taxon>Hemiscylliidae</taxon>
        <taxon>Chiloscyllium</taxon>
    </lineage>
</organism>
<dbReference type="AlphaFoldDB" id="A0A401SB83"/>
<evidence type="ECO:0000256" key="1">
    <source>
        <dbReference type="SAM" id="MobiDB-lite"/>
    </source>
</evidence>
<evidence type="ECO:0000313" key="3">
    <source>
        <dbReference type="Proteomes" id="UP000287033"/>
    </source>
</evidence>
<dbReference type="EMBL" id="BEZZ01000171">
    <property type="protein sequence ID" value="GCC27604.1"/>
    <property type="molecule type" value="Genomic_DNA"/>
</dbReference>